<evidence type="ECO:0000313" key="2">
    <source>
        <dbReference type="Proteomes" id="UP000324800"/>
    </source>
</evidence>
<sequence length="120" mass="13807">MLFRITNLDIGKLSLLCSDCLYRTCKCFTEEEGAEVPSKWEAGVCVASIFNFEAEKLLQFRMDKDMVECILDFQDCYIVRLLKNLSQLLCTIRFEVNMFSKEVDPSAVLFSLVFHPSEGQ</sequence>
<comment type="caution">
    <text evidence="1">The sequence shown here is derived from an EMBL/GenBank/DDBJ whole genome shotgun (WGS) entry which is preliminary data.</text>
</comment>
<name>A0A5J4WNA1_9EUKA</name>
<evidence type="ECO:0000313" key="1">
    <source>
        <dbReference type="EMBL" id="KAA6396298.1"/>
    </source>
</evidence>
<dbReference type="Proteomes" id="UP000324800">
    <property type="component" value="Unassembled WGS sequence"/>
</dbReference>
<gene>
    <name evidence="1" type="ORF">EZS28_008172</name>
</gene>
<reference evidence="1 2" key="1">
    <citation type="submission" date="2019-03" db="EMBL/GenBank/DDBJ databases">
        <title>Single cell metagenomics reveals metabolic interactions within the superorganism composed of flagellate Streblomastix strix and complex community of Bacteroidetes bacteria on its surface.</title>
        <authorList>
            <person name="Treitli S.C."/>
            <person name="Kolisko M."/>
            <person name="Husnik F."/>
            <person name="Keeling P."/>
            <person name="Hampl V."/>
        </authorList>
    </citation>
    <scope>NUCLEOTIDE SEQUENCE [LARGE SCALE GENOMIC DNA]</scope>
    <source>
        <strain evidence="1">ST1C</strain>
    </source>
</reference>
<proteinExistence type="predicted"/>
<organism evidence="1 2">
    <name type="scientific">Streblomastix strix</name>
    <dbReference type="NCBI Taxonomy" id="222440"/>
    <lineage>
        <taxon>Eukaryota</taxon>
        <taxon>Metamonada</taxon>
        <taxon>Preaxostyla</taxon>
        <taxon>Oxymonadida</taxon>
        <taxon>Streblomastigidae</taxon>
        <taxon>Streblomastix</taxon>
    </lineage>
</organism>
<dbReference type="AlphaFoldDB" id="A0A5J4WNA1"/>
<protein>
    <submittedName>
        <fullName evidence="1">Uncharacterized protein</fullName>
    </submittedName>
</protein>
<dbReference type="EMBL" id="SNRW01001461">
    <property type="protein sequence ID" value="KAA6396298.1"/>
    <property type="molecule type" value="Genomic_DNA"/>
</dbReference>
<accession>A0A5J4WNA1</accession>